<dbReference type="Proteomes" id="UP000037043">
    <property type="component" value="Unassembled WGS sequence"/>
</dbReference>
<organism evidence="4 5">
    <name type="scientific">Clostridium homopropionicum DSM 5847</name>
    <dbReference type="NCBI Taxonomy" id="1121318"/>
    <lineage>
        <taxon>Bacteria</taxon>
        <taxon>Bacillati</taxon>
        <taxon>Bacillota</taxon>
        <taxon>Clostridia</taxon>
        <taxon>Eubacteriales</taxon>
        <taxon>Clostridiaceae</taxon>
        <taxon>Clostridium</taxon>
    </lineage>
</organism>
<comment type="caution">
    <text evidence="4">The sequence shown here is derived from an EMBL/GenBank/DDBJ whole genome shotgun (WGS) entry which is preliminary data.</text>
</comment>
<dbReference type="GO" id="GO:0016491">
    <property type="term" value="F:oxidoreductase activity"/>
    <property type="evidence" value="ECO:0007669"/>
    <property type="project" value="InterPro"/>
</dbReference>
<evidence type="ECO:0000256" key="2">
    <source>
        <dbReference type="ARBA" id="ARBA00022643"/>
    </source>
</evidence>
<dbReference type="RefSeq" id="WP_052222968.1">
    <property type="nucleotide sequence ID" value="NZ_LHUR01000047.1"/>
</dbReference>
<name>A0A0L6Z5H3_9CLOT</name>
<evidence type="ECO:0000313" key="4">
    <source>
        <dbReference type="EMBL" id="KOA18088.1"/>
    </source>
</evidence>
<gene>
    <name evidence="4" type="ORF">CLHOM_35390</name>
</gene>
<dbReference type="AlphaFoldDB" id="A0A0L6Z5H3"/>
<dbReference type="SUPFAM" id="SSF52218">
    <property type="entry name" value="Flavoproteins"/>
    <property type="match status" value="1"/>
</dbReference>
<evidence type="ECO:0000256" key="1">
    <source>
        <dbReference type="ARBA" id="ARBA00022630"/>
    </source>
</evidence>
<dbReference type="PANTHER" id="PTHR43278:SF2">
    <property type="entry name" value="IRON-SULFUR FLAVOPROTEIN"/>
    <property type="match status" value="1"/>
</dbReference>
<proteinExistence type="predicted"/>
<keyword evidence="2" id="KW-0288">FMN</keyword>
<dbReference type="EMBL" id="LHUR01000047">
    <property type="protein sequence ID" value="KOA18088.1"/>
    <property type="molecule type" value="Genomic_DNA"/>
</dbReference>
<dbReference type="Pfam" id="PF03358">
    <property type="entry name" value="FMN_red"/>
    <property type="match status" value="1"/>
</dbReference>
<dbReference type="Gene3D" id="3.40.50.360">
    <property type="match status" value="1"/>
</dbReference>
<evidence type="ECO:0000259" key="3">
    <source>
        <dbReference type="Pfam" id="PF03358"/>
    </source>
</evidence>
<feature type="domain" description="NADPH-dependent FMN reductase-like" evidence="3">
    <location>
        <begin position="1"/>
        <end position="142"/>
    </location>
</feature>
<protein>
    <submittedName>
        <fullName evidence="4">Iron-sulfur flavoprotein</fullName>
    </submittedName>
</protein>
<dbReference type="PATRIC" id="fig|1121318.3.peg.3539"/>
<dbReference type="InterPro" id="IPR051796">
    <property type="entry name" value="ISF_SsuE-like"/>
</dbReference>
<reference evidence="5" key="1">
    <citation type="submission" date="2015-08" db="EMBL/GenBank/DDBJ databases">
        <title>Genome sequence of the strict anaerobe Clostridium homopropionicum LuHBu1 (DSM 5847T).</title>
        <authorList>
            <person name="Poehlein A."/>
            <person name="Beck M."/>
            <person name="Schiel-Bengelsdorf B."/>
            <person name="Bengelsdorf F.R."/>
            <person name="Daniel R."/>
            <person name="Duerre P."/>
        </authorList>
    </citation>
    <scope>NUCLEOTIDE SEQUENCE [LARGE SCALE GENOMIC DNA]</scope>
    <source>
        <strain evidence="5">DSM 5847</strain>
    </source>
</reference>
<dbReference type="STRING" id="36844.SAMN04488501_11421"/>
<sequence>MRIISIISSARKNGNTERIVKHIEEDFLYMSIEKGLKAECEQIHLADSDIKLCRGCRVCFDKGEDFCPLKDTLLNIRDKIIQADGVIFASPVYVEDINGIMKNWIDRMAFNCHRPAFAHKTAVIVVTSGGGSSNHSIKTIKSALLTWGFHVSAQGKFRAGALMENDQIKSRYGNDIKVIANKLFSSIHDHRAEYPSFYSLMVFKVQQKCWQKVIKEQNTFDCSYWENKGWLEKTCSYYIPHNSNPIKIKLARIAGSIISIFFL</sequence>
<keyword evidence="5" id="KW-1185">Reference proteome</keyword>
<keyword evidence="1" id="KW-0285">Flavoprotein</keyword>
<dbReference type="PANTHER" id="PTHR43278">
    <property type="entry name" value="NAD(P)H-DEPENDENT FMN-CONTAINING OXIDOREDUCTASE YWQN-RELATED"/>
    <property type="match status" value="1"/>
</dbReference>
<evidence type="ECO:0000313" key="5">
    <source>
        <dbReference type="Proteomes" id="UP000037043"/>
    </source>
</evidence>
<dbReference type="InterPro" id="IPR005025">
    <property type="entry name" value="FMN_Rdtase-like_dom"/>
</dbReference>
<dbReference type="InterPro" id="IPR029039">
    <property type="entry name" value="Flavoprotein-like_sf"/>
</dbReference>
<accession>A0A0L6Z5H3</accession>